<sequence length="102" mass="11038">MVRVRRQKTLWLIDLFDTSCISKRLGAHKAYIAAFHALAAAMTLSLAECSFGGDNHTHDVSLVHRAIDVAQKSAAATRSSGVVESATFSIRACTSTSVWRTS</sequence>
<reference evidence="2" key="1">
    <citation type="submission" date="2017-03" db="EMBL/GenBank/DDBJ databases">
        <authorList>
            <person name="Monnet C."/>
        </authorList>
    </citation>
    <scope>NUCLEOTIDE SEQUENCE [LARGE SCALE GENOMIC DNA]</scope>
    <source>
        <strain evidence="2">P10</strain>
    </source>
</reference>
<organism evidence="1 2">
    <name type="scientific">Brevibacterium antiquum</name>
    <dbReference type="NCBI Taxonomy" id="234835"/>
    <lineage>
        <taxon>Bacteria</taxon>
        <taxon>Bacillati</taxon>
        <taxon>Actinomycetota</taxon>
        <taxon>Actinomycetes</taxon>
        <taxon>Micrococcales</taxon>
        <taxon>Brevibacteriaceae</taxon>
        <taxon>Brevibacterium</taxon>
    </lineage>
</organism>
<keyword evidence="2" id="KW-1185">Reference proteome</keyword>
<accession>A0A2H1KTW0</accession>
<evidence type="ECO:0000313" key="1">
    <source>
        <dbReference type="EMBL" id="SMY03111.1"/>
    </source>
</evidence>
<dbReference type="AlphaFoldDB" id="A0A2H1KTW0"/>
<gene>
    <name evidence="1" type="ORF">BANT10_03484</name>
</gene>
<protein>
    <submittedName>
        <fullName evidence="1">Uncharacterized protein</fullName>
    </submittedName>
</protein>
<name>A0A2H1KTW0_9MICO</name>
<evidence type="ECO:0000313" key="2">
    <source>
        <dbReference type="Proteomes" id="UP000234342"/>
    </source>
</evidence>
<dbReference type="Proteomes" id="UP000234342">
    <property type="component" value="Unassembled WGS sequence"/>
</dbReference>
<dbReference type="EMBL" id="FXZE01000034">
    <property type="protein sequence ID" value="SMY03111.1"/>
    <property type="molecule type" value="Genomic_DNA"/>
</dbReference>
<proteinExistence type="predicted"/>